<dbReference type="EMBL" id="CP045032">
    <property type="protein sequence ID" value="QFQ03025.1"/>
    <property type="molecule type" value="Genomic_DNA"/>
</dbReference>
<name>A0A5J6ZBI1_9CORY</name>
<gene>
    <name evidence="2" type="ORF">CUROG_08385</name>
</gene>
<dbReference type="RefSeq" id="WP_151903316.1">
    <property type="nucleotide sequence ID" value="NZ_CP045032.1"/>
</dbReference>
<protein>
    <submittedName>
        <fullName evidence="2">Uncharacterized protein</fullName>
    </submittedName>
</protein>
<feature type="transmembrane region" description="Helical" evidence="1">
    <location>
        <begin position="12"/>
        <end position="35"/>
    </location>
</feature>
<keyword evidence="1" id="KW-1133">Transmembrane helix</keyword>
<organism evidence="2 3">
    <name type="scientific">Corynebacterium urogenitale</name>
    <dbReference type="NCBI Taxonomy" id="2487892"/>
    <lineage>
        <taxon>Bacteria</taxon>
        <taxon>Bacillati</taxon>
        <taxon>Actinomycetota</taxon>
        <taxon>Actinomycetes</taxon>
        <taxon>Mycobacteriales</taxon>
        <taxon>Corynebacteriaceae</taxon>
        <taxon>Corynebacterium</taxon>
    </lineage>
</organism>
<feature type="transmembrane region" description="Helical" evidence="1">
    <location>
        <begin position="65"/>
        <end position="87"/>
    </location>
</feature>
<evidence type="ECO:0000313" key="2">
    <source>
        <dbReference type="EMBL" id="QFQ03025.1"/>
    </source>
</evidence>
<proteinExistence type="predicted"/>
<accession>A0A5J6ZBI1</accession>
<dbReference type="Proteomes" id="UP000326711">
    <property type="component" value="Chromosome"/>
</dbReference>
<reference evidence="3" key="1">
    <citation type="submission" date="2019-10" db="EMBL/GenBank/DDBJ databases">
        <title>Complete genome sequence of Corynebacterium urogenitalis DSM 108747, isolated from the genital tract of a cow.</title>
        <authorList>
            <person name="Ruckert C."/>
            <person name="Ballas P."/>
            <person name="Wagener K."/>
            <person name="Drillich M."/>
            <person name="Kaempfer P."/>
            <person name="Busse H.-J."/>
            <person name="Ehling-Schulz M."/>
        </authorList>
    </citation>
    <scope>NUCLEOTIDE SEQUENCE [LARGE SCALE GENOMIC DNA]</scope>
    <source>
        <strain evidence="3">LMM 1652</strain>
    </source>
</reference>
<dbReference type="AlphaFoldDB" id="A0A5J6ZBI1"/>
<keyword evidence="1" id="KW-0812">Transmembrane</keyword>
<evidence type="ECO:0000256" key="1">
    <source>
        <dbReference type="SAM" id="Phobius"/>
    </source>
</evidence>
<sequence length="106" mass="11967">MSYLELPKGAGITTVHLWIGHVIWWGGSLLIAAVVHTPGGYTDNPEQLEQVINDPAWWDHLWSMLLLWAAISVVGYVWVIVGIVVAVRDADSKRKYAYRQRPWGSL</sequence>
<evidence type="ECO:0000313" key="3">
    <source>
        <dbReference type="Proteomes" id="UP000326711"/>
    </source>
</evidence>
<dbReference type="KEGG" id="cuo:CUROG_08385"/>
<keyword evidence="1" id="KW-0472">Membrane</keyword>
<keyword evidence="3" id="KW-1185">Reference proteome</keyword>